<gene>
    <name evidence="5" type="ORF">GCM10017577_45130</name>
</gene>
<dbReference type="InterPro" id="IPR006433">
    <property type="entry name" value="Prohead_protease"/>
</dbReference>
<keyword evidence="3" id="KW-0378">Hydrolase</keyword>
<keyword evidence="6" id="KW-1185">Reference proteome</keyword>
<dbReference type="GO" id="GO:0008233">
    <property type="term" value="F:peptidase activity"/>
    <property type="evidence" value="ECO:0007669"/>
    <property type="project" value="UniProtKB-KW"/>
</dbReference>
<protein>
    <submittedName>
        <fullName evidence="5">Peptidase U35</fullName>
    </submittedName>
</protein>
<dbReference type="RefSeq" id="WP_051737813.1">
    <property type="nucleotide sequence ID" value="NZ_BAAAUZ010000003.1"/>
</dbReference>
<evidence type="ECO:0000256" key="1">
    <source>
        <dbReference type="ARBA" id="ARBA00022612"/>
    </source>
</evidence>
<evidence type="ECO:0000313" key="6">
    <source>
        <dbReference type="Proteomes" id="UP001143463"/>
    </source>
</evidence>
<evidence type="ECO:0000256" key="2">
    <source>
        <dbReference type="ARBA" id="ARBA00022670"/>
    </source>
</evidence>
<evidence type="ECO:0000256" key="3">
    <source>
        <dbReference type="ARBA" id="ARBA00022801"/>
    </source>
</evidence>
<dbReference type="GO" id="GO:0006508">
    <property type="term" value="P:proteolysis"/>
    <property type="evidence" value="ECO:0007669"/>
    <property type="project" value="UniProtKB-KW"/>
</dbReference>
<name>A0A9W6L790_9PSEU</name>
<accession>A0A9W6L790</accession>
<reference evidence="5" key="2">
    <citation type="submission" date="2023-01" db="EMBL/GenBank/DDBJ databases">
        <authorList>
            <person name="Sun Q."/>
            <person name="Evtushenko L."/>
        </authorList>
    </citation>
    <scope>NUCLEOTIDE SEQUENCE</scope>
    <source>
        <strain evidence="5">VKM Ac-1069</strain>
    </source>
</reference>
<dbReference type="NCBIfam" id="TIGR01543">
    <property type="entry name" value="proheadase_HK97"/>
    <property type="match status" value="1"/>
</dbReference>
<keyword evidence="2" id="KW-0645">Protease</keyword>
<dbReference type="Pfam" id="PF04586">
    <property type="entry name" value="Peptidase_S78"/>
    <property type="match status" value="1"/>
</dbReference>
<keyword evidence="1" id="KW-1188">Viral release from host cell</keyword>
<proteinExistence type="predicted"/>
<evidence type="ECO:0000259" key="4">
    <source>
        <dbReference type="Pfam" id="PF04586"/>
    </source>
</evidence>
<dbReference type="Proteomes" id="UP001143463">
    <property type="component" value="Unassembled WGS sequence"/>
</dbReference>
<comment type="caution">
    <text evidence="5">The sequence shown here is derived from an EMBL/GenBank/DDBJ whole genome shotgun (WGS) entry which is preliminary data.</text>
</comment>
<sequence>MRHDIAGLPERRHIPLATARTEIRAASDASTGRFNGYAAVFDSRTAIGNPLLMGFYEEIAPGAFANTLRTADVRFLLDHNPFYVVSRVSAGTLDLSEDEHGLAVDSYLDEELSYVRDLKANLRNANVDGMSFGFRVLDDDWTTEQIETHDGHGADVEVRRIHEVELFEVSAVTWPAYAATSADLRAA</sequence>
<evidence type="ECO:0000313" key="5">
    <source>
        <dbReference type="EMBL" id="GLL13370.1"/>
    </source>
</evidence>
<dbReference type="InterPro" id="IPR054613">
    <property type="entry name" value="Peptidase_S78_dom"/>
</dbReference>
<organism evidence="5 6">
    <name type="scientific">Pseudonocardia halophobica</name>
    <dbReference type="NCBI Taxonomy" id="29401"/>
    <lineage>
        <taxon>Bacteria</taxon>
        <taxon>Bacillati</taxon>
        <taxon>Actinomycetota</taxon>
        <taxon>Actinomycetes</taxon>
        <taxon>Pseudonocardiales</taxon>
        <taxon>Pseudonocardiaceae</taxon>
        <taxon>Pseudonocardia</taxon>
    </lineage>
</organism>
<dbReference type="AlphaFoldDB" id="A0A9W6L790"/>
<reference evidence="5" key="1">
    <citation type="journal article" date="2014" name="Int. J. Syst. Evol. Microbiol.">
        <title>Complete genome sequence of Corynebacterium casei LMG S-19264T (=DSM 44701T), isolated from a smear-ripened cheese.</title>
        <authorList>
            <consortium name="US DOE Joint Genome Institute (JGI-PGF)"/>
            <person name="Walter F."/>
            <person name="Albersmeier A."/>
            <person name="Kalinowski J."/>
            <person name="Ruckert C."/>
        </authorList>
    </citation>
    <scope>NUCLEOTIDE SEQUENCE</scope>
    <source>
        <strain evidence="5">VKM Ac-1069</strain>
    </source>
</reference>
<dbReference type="EMBL" id="BSFQ01000021">
    <property type="protein sequence ID" value="GLL13370.1"/>
    <property type="molecule type" value="Genomic_DNA"/>
</dbReference>
<feature type="domain" description="Prohead serine protease" evidence="4">
    <location>
        <begin position="23"/>
        <end position="184"/>
    </location>
</feature>